<accession>A0AA40BLN3</accession>
<dbReference type="Pfam" id="PF08719">
    <property type="entry name" value="NADAR"/>
    <property type="match status" value="1"/>
</dbReference>
<proteinExistence type="predicted"/>
<dbReference type="SUPFAM" id="SSF143990">
    <property type="entry name" value="YbiA-like"/>
    <property type="match status" value="1"/>
</dbReference>
<dbReference type="Proteomes" id="UP001172159">
    <property type="component" value="Unassembled WGS sequence"/>
</dbReference>
<dbReference type="InterPro" id="IPR012816">
    <property type="entry name" value="NADAR"/>
</dbReference>
<dbReference type="Gene3D" id="1.10.357.40">
    <property type="entry name" value="YbiA-like"/>
    <property type="match status" value="1"/>
</dbReference>
<comment type="caution">
    <text evidence="2">The sequence shown here is derived from an EMBL/GenBank/DDBJ whole genome shotgun (WGS) entry which is preliminary data.</text>
</comment>
<dbReference type="InterPro" id="IPR037238">
    <property type="entry name" value="YbiA-like_sf"/>
</dbReference>
<dbReference type="CDD" id="cd15457">
    <property type="entry name" value="NADAR"/>
    <property type="match status" value="1"/>
</dbReference>
<organism evidence="2 3">
    <name type="scientific">Apiosordaria backusii</name>
    <dbReference type="NCBI Taxonomy" id="314023"/>
    <lineage>
        <taxon>Eukaryota</taxon>
        <taxon>Fungi</taxon>
        <taxon>Dikarya</taxon>
        <taxon>Ascomycota</taxon>
        <taxon>Pezizomycotina</taxon>
        <taxon>Sordariomycetes</taxon>
        <taxon>Sordariomycetidae</taxon>
        <taxon>Sordariales</taxon>
        <taxon>Lasiosphaeriaceae</taxon>
        <taxon>Apiosordaria</taxon>
    </lineage>
</organism>
<gene>
    <name evidence="2" type="ORF">B0T21DRAFT_411699</name>
</gene>
<dbReference type="NCBIfam" id="TIGR02464">
    <property type="entry name" value="ribofla_fusion"/>
    <property type="match status" value="1"/>
</dbReference>
<evidence type="ECO:0000313" key="2">
    <source>
        <dbReference type="EMBL" id="KAK0736524.1"/>
    </source>
</evidence>
<name>A0AA40BLN3_9PEZI</name>
<keyword evidence="3" id="KW-1185">Reference proteome</keyword>
<evidence type="ECO:0000259" key="1">
    <source>
        <dbReference type="Pfam" id="PF08719"/>
    </source>
</evidence>
<evidence type="ECO:0000313" key="3">
    <source>
        <dbReference type="Proteomes" id="UP001172159"/>
    </source>
</evidence>
<feature type="domain" description="NADAR" evidence="1">
    <location>
        <begin position="14"/>
        <end position="188"/>
    </location>
</feature>
<dbReference type="EMBL" id="JAUKTV010000006">
    <property type="protein sequence ID" value="KAK0736524.1"/>
    <property type="molecule type" value="Genomic_DNA"/>
</dbReference>
<sequence>MAELSEDDHNRPLFFYVTKAPYGEFSQWFRSYFTVSAGEIYSLTTKPPPDGLDSTQKVQFKTAEQFMMYLKAVQFEDLDIGRKILATSDPKAQKKLGRQIKGFVDAEWDQIKQEVVVRGNMAKFGQNERLRGVLLGTGDRELVEAASNDRIWGIGFTEKQVVGGPVDRELWGENRLGRALMEARKRLRDEEQSVGLKG</sequence>
<dbReference type="AlphaFoldDB" id="A0AA40BLN3"/>
<reference evidence="2" key="1">
    <citation type="submission" date="2023-06" db="EMBL/GenBank/DDBJ databases">
        <title>Genome-scale phylogeny and comparative genomics of the fungal order Sordariales.</title>
        <authorList>
            <consortium name="Lawrence Berkeley National Laboratory"/>
            <person name="Hensen N."/>
            <person name="Bonometti L."/>
            <person name="Westerberg I."/>
            <person name="Brannstrom I.O."/>
            <person name="Guillou S."/>
            <person name="Cros-Aarteil S."/>
            <person name="Calhoun S."/>
            <person name="Haridas S."/>
            <person name="Kuo A."/>
            <person name="Mondo S."/>
            <person name="Pangilinan J."/>
            <person name="Riley R."/>
            <person name="Labutti K."/>
            <person name="Andreopoulos B."/>
            <person name="Lipzen A."/>
            <person name="Chen C."/>
            <person name="Yanf M."/>
            <person name="Daum C."/>
            <person name="Ng V."/>
            <person name="Clum A."/>
            <person name="Steindorff A."/>
            <person name="Ohm R."/>
            <person name="Martin F."/>
            <person name="Silar P."/>
            <person name="Natvig D."/>
            <person name="Lalanne C."/>
            <person name="Gautier V."/>
            <person name="Ament-Velasquez S.L."/>
            <person name="Kruys A."/>
            <person name="Hutchinson M.I."/>
            <person name="Powell A.J."/>
            <person name="Barry K."/>
            <person name="Miller A.N."/>
            <person name="Grigoriev I.V."/>
            <person name="Debuchy R."/>
            <person name="Gladieux P."/>
            <person name="Thoren M.H."/>
            <person name="Johannesson H."/>
        </authorList>
    </citation>
    <scope>NUCLEOTIDE SEQUENCE</scope>
    <source>
        <strain evidence="2">CBS 540.89</strain>
    </source>
</reference>
<protein>
    <recommendedName>
        <fullName evidence="1">NADAR domain-containing protein</fullName>
    </recommendedName>
</protein>